<sequence>MSSELFFHGTRANKFNSFDLDKLGTGEGAYAAKGIYFATSLKGACNHAKYKTRQTGKPLIYVCKIKASAKILTLNKLIEDHNLDIKKLWDKLPVWLSTKRSADWYSQFASPPESLIDPYAPHLDESERCGLLLSMGIDVLRDFESGAFVDSYLHGRSHLVLNPSVVDIIEVIDVDSIQSEISGRAKQYLIADDFAPLGASNVMSKLRQYTPEV</sequence>
<protein>
    <recommendedName>
        <fullName evidence="3">DUF3990 domain-containing protein</fullName>
    </recommendedName>
</protein>
<name>A0A7V7TK91_9VIBR</name>
<evidence type="ECO:0000313" key="1">
    <source>
        <dbReference type="EMBL" id="KAB0482377.1"/>
    </source>
</evidence>
<dbReference type="Proteomes" id="UP000423756">
    <property type="component" value="Unassembled WGS sequence"/>
</dbReference>
<comment type="caution">
    <text evidence="1">The sequence shown here is derived from an EMBL/GenBank/DDBJ whole genome shotgun (WGS) entry which is preliminary data.</text>
</comment>
<evidence type="ECO:0000313" key="2">
    <source>
        <dbReference type="Proteomes" id="UP000423756"/>
    </source>
</evidence>
<evidence type="ECO:0008006" key="3">
    <source>
        <dbReference type="Google" id="ProtNLM"/>
    </source>
</evidence>
<dbReference type="AlphaFoldDB" id="A0A7V7TK91"/>
<gene>
    <name evidence="1" type="ORF">F7Q91_02940</name>
</gene>
<reference evidence="1 2" key="1">
    <citation type="submission" date="2019-09" db="EMBL/GenBank/DDBJ databases">
        <title>Draft genome sequences of 48 bacterial type strains from the CCUG.</title>
        <authorList>
            <person name="Tunovic T."/>
            <person name="Pineiro-Iglesias B."/>
            <person name="Unosson C."/>
            <person name="Inganas E."/>
            <person name="Ohlen M."/>
            <person name="Cardew S."/>
            <person name="Jensie-Markopoulos S."/>
            <person name="Salva-Serra F."/>
            <person name="Jaen-Luchoro D."/>
            <person name="Karlsson R."/>
            <person name="Svensson-Stadler L."/>
            <person name="Chun J."/>
            <person name="Moore E."/>
        </authorList>
    </citation>
    <scope>NUCLEOTIDE SEQUENCE [LARGE SCALE GENOMIC DNA]</scope>
    <source>
        <strain evidence="1 2">CCUG 48643</strain>
    </source>
</reference>
<dbReference type="EMBL" id="VZPX01000004">
    <property type="protein sequence ID" value="KAB0482377.1"/>
    <property type="molecule type" value="Genomic_DNA"/>
</dbReference>
<organism evidence="1 2">
    <name type="scientific">Vibrio chagasii</name>
    <dbReference type="NCBI Taxonomy" id="170679"/>
    <lineage>
        <taxon>Bacteria</taxon>
        <taxon>Pseudomonadati</taxon>
        <taxon>Pseudomonadota</taxon>
        <taxon>Gammaproteobacteria</taxon>
        <taxon>Vibrionales</taxon>
        <taxon>Vibrionaceae</taxon>
        <taxon>Vibrio</taxon>
    </lineage>
</organism>
<dbReference type="RefSeq" id="WP_137406646.1">
    <property type="nucleotide sequence ID" value="NZ_AP025467.1"/>
</dbReference>
<dbReference type="GeneID" id="77344800"/>
<accession>A0A7V7TK91</accession>
<proteinExistence type="predicted"/>